<dbReference type="Gene3D" id="1.10.287.700">
    <property type="entry name" value="Helix hairpin bin"/>
    <property type="match status" value="1"/>
</dbReference>
<sequence>MDSAERAATQTYDATKQAVSQGVDSTERAATQTYDATRHAVSQGVDRAEHAATQGYDATKQAVSHGIDSATHAAGQAYDTLAHPGQWFQHDAPAHAHAQPHPAAVPHPHAQPQAPATPASTMTGPGESRHPSNAHRALHTDAGHASMPAPTQAATDLRDLAHPGHAEFSKTLREVHYIEAGRGIVSGPHSEKVAAALLVQGERDGLRITNVAMGPDGQVQGLQRFSAFDPPKMVSVDPRQAQSMEMHDDASQWAQLRSPHLVGHAAPAERTPEQAQGIAALSAADQAMFARIRQEVPAHIGDDHVAQAMLHAKQAGIDDAGKIDRVLMAGDAMWVAGTTPGGAYFDGCVAAGRADAGNSAAGAVAQSTARAAGGAGGAAAAAGRAWRQGRADHGVASQTSSLRLLCGVCCGQRRQYAIRG</sequence>
<dbReference type="AlphaFoldDB" id="A0A0K2ZJG6"/>
<organism evidence="3 4">
    <name type="scientific">Xanthomonas graminis pv. phlei</name>
    <dbReference type="NCBI Taxonomy" id="487906"/>
    <lineage>
        <taxon>Bacteria</taxon>
        <taxon>Pseudomonadati</taxon>
        <taxon>Pseudomonadota</taxon>
        <taxon>Gammaproteobacteria</taxon>
        <taxon>Lysobacterales</taxon>
        <taxon>Lysobacteraceae</taxon>
        <taxon>Xanthomonas</taxon>
        <taxon>Xanthomonas translucens group</taxon>
        <taxon>Xanthomonas graminis</taxon>
    </lineage>
</organism>
<gene>
    <name evidence="3" type="ORF">XTPLMG730_1283</name>
</gene>
<evidence type="ECO:0000256" key="1">
    <source>
        <dbReference type="SAM" id="MobiDB-lite"/>
    </source>
</evidence>
<evidence type="ECO:0000259" key="2">
    <source>
        <dbReference type="Pfam" id="PF20410"/>
    </source>
</evidence>
<name>A0A0K2ZJG6_9XANT</name>
<feature type="region of interest" description="Disordered" evidence="1">
    <location>
        <begin position="1"/>
        <end position="49"/>
    </location>
</feature>
<proteinExistence type="predicted"/>
<reference evidence="3 4" key="1">
    <citation type="submission" date="2015-07" db="EMBL/GenBank/DDBJ databases">
        <authorList>
            <person name="Noorani M."/>
        </authorList>
    </citation>
    <scope>NUCLEOTIDE SEQUENCE [LARGE SCALE GENOMIC DNA]</scope>
    <source>
        <strain evidence="3">LMG730</strain>
    </source>
</reference>
<accession>A0A0K2ZJG6</accession>
<dbReference type="Proteomes" id="UP000045978">
    <property type="component" value="Unassembled WGS sequence"/>
</dbReference>
<dbReference type="InterPro" id="IPR046519">
    <property type="entry name" value="X-Tfes_XVIPCD"/>
</dbReference>
<feature type="region of interest" description="Disordered" evidence="1">
    <location>
        <begin position="93"/>
        <end position="134"/>
    </location>
</feature>
<feature type="compositionally biased region" description="Low complexity" evidence="1">
    <location>
        <begin position="93"/>
        <end position="119"/>
    </location>
</feature>
<evidence type="ECO:0000313" key="4">
    <source>
        <dbReference type="Proteomes" id="UP000045978"/>
    </source>
</evidence>
<feature type="compositionally biased region" description="Polar residues" evidence="1">
    <location>
        <begin position="8"/>
        <end position="35"/>
    </location>
</feature>
<dbReference type="Pfam" id="PF20410">
    <property type="entry name" value="X-Tfes_XVIPCD"/>
    <property type="match status" value="1"/>
</dbReference>
<dbReference type="EMBL" id="CXOJ01000021">
    <property type="protein sequence ID" value="CTP85906.1"/>
    <property type="molecule type" value="Genomic_DNA"/>
</dbReference>
<evidence type="ECO:0000313" key="3">
    <source>
        <dbReference type="EMBL" id="CTP85906.1"/>
    </source>
</evidence>
<protein>
    <recommendedName>
        <fullName evidence="2">X-Tfes XVIPCD domain-containing protein</fullName>
    </recommendedName>
</protein>
<feature type="domain" description="X-Tfes XVIPCD" evidence="2">
    <location>
        <begin position="158"/>
        <end position="255"/>
    </location>
</feature>